<dbReference type="AlphaFoldDB" id="D9WFC0"/>
<dbReference type="InterPro" id="IPR017517">
    <property type="entry name" value="Maleyloyr_isom"/>
</dbReference>
<proteinExistence type="predicted"/>
<dbReference type="SUPFAM" id="SSF109854">
    <property type="entry name" value="DinB/YfiT-like putative metalloenzymes"/>
    <property type="match status" value="1"/>
</dbReference>
<dbReference type="NCBIfam" id="TIGR03086">
    <property type="entry name" value="TIGR03086 family metal-binding protein"/>
    <property type="match status" value="1"/>
</dbReference>
<evidence type="ECO:0000259" key="2">
    <source>
        <dbReference type="Pfam" id="PF11716"/>
    </source>
</evidence>
<dbReference type="HOGENOM" id="CLU_051661_1_0_11"/>
<protein>
    <submittedName>
        <fullName evidence="3">Basic proline-rich protein</fullName>
    </submittedName>
</protein>
<evidence type="ECO:0000256" key="1">
    <source>
        <dbReference type="SAM" id="MobiDB-lite"/>
    </source>
</evidence>
<feature type="compositionally biased region" description="Polar residues" evidence="1">
    <location>
        <begin position="18"/>
        <end position="32"/>
    </location>
</feature>
<dbReference type="Gene3D" id="1.20.120.450">
    <property type="entry name" value="dinb family like domain"/>
    <property type="match status" value="1"/>
</dbReference>
<reference evidence="3 4" key="1">
    <citation type="submission" date="2009-02" db="EMBL/GenBank/DDBJ databases">
        <title>Annotation of Streptomyces hygroscopicus strain ATCC 53653.</title>
        <authorList>
            <consortium name="The Broad Institute Genome Sequencing Platform"/>
            <consortium name="Broad Institute Microbial Sequencing Center"/>
            <person name="Fischbach M."/>
            <person name="Godfrey P."/>
            <person name="Ward D."/>
            <person name="Young S."/>
            <person name="Zeng Q."/>
            <person name="Koehrsen M."/>
            <person name="Alvarado L."/>
            <person name="Berlin A.M."/>
            <person name="Bochicchio J."/>
            <person name="Borenstein D."/>
            <person name="Chapman S.B."/>
            <person name="Chen Z."/>
            <person name="Engels R."/>
            <person name="Freedman E."/>
            <person name="Gellesch M."/>
            <person name="Goldberg J."/>
            <person name="Griggs A."/>
            <person name="Gujja S."/>
            <person name="Heilman E.R."/>
            <person name="Heiman D.I."/>
            <person name="Hepburn T.A."/>
            <person name="Howarth C."/>
            <person name="Jen D."/>
            <person name="Larson L."/>
            <person name="Lewis B."/>
            <person name="Mehta T."/>
            <person name="Park D."/>
            <person name="Pearson M."/>
            <person name="Richards J."/>
            <person name="Roberts A."/>
            <person name="Saif S."/>
            <person name="Shea T.D."/>
            <person name="Shenoy N."/>
            <person name="Sisk P."/>
            <person name="Stolte C."/>
            <person name="Sykes S.N."/>
            <person name="Thomson T."/>
            <person name="Walk T."/>
            <person name="White J."/>
            <person name="Yandava C."/>
            <person name="Straight P."/>
            <person name="Clardy J."/>
            <person name="Hung D."/>
            <person name="Kolter R."/>
            <person name="Mekalanos J."/>
            <person name="Walker S."/>
            <person name="Walsh C.T."/>
            <person name="Wieland-Brown L.C."/>
            <person name="Haas B."/>
            <person name="Nusbaum C."/>
            <person name="Birren B."/>
        </authorList>
    </citation>
    <scope>NUCLEOTIDE SEQUENCE [LARGE SCALE GENOMIC DNA]</scope>
    <source>
        <strain evidence="3 4">ATCC 53653</strain>
    </source>
</reference>
<accession>D9WFC0</accession>
<evidence type="ECO:0000313" key="3">
    <source>
        <dbReference type="EMBL" id="EFL28878.1"/>
    </source>
</evidence>
<feature type="region of interest" description="Disordered" evidence="1">
    <location>
        <begin position="1"/>
        <end position="36"/>
    </location>
</feature>
<gene>
    <name evidence="3" type="ORF">SSOG_08592</name>
</gene>
<dbReference type="InterPro" id="IPR024344">
    <property type="entry name" value="MDMPI_metal-binding"/>
</dbReference>
<name>D9WFC0_9ACTN</name>
<dbReference type="Pfam" id="PF11716">
    <property type="entry name" value="MDMPI_N"/>
    <property type="match status" value="1"/>
</dbReference>
<dbReference type="InterPro" id="IPR017520">
    <property type="entry name" value="CHP03086"/>
</dbReference>
<dbReference type="InterPro" id="IPR034660">
    <property type="entry name" value="DinB/YfiT-like"/>
</dbReference>
<dbReference type="Proteomes" id="UP000003963">
    <property type="component" value="Unassembled WGS sequence"/>
</dbReference>
<organism evidence="3 4">
    <name type="scientific">Streptomyces himastatinicus ATCC 53653</name>
    <dbReference type="NCBI Taxonomy" id="457427"/>
    <lineage>
        <taxon>Bacteria</taxon>
        <taxon>Bacillati</taxon>
        <taxon>Actinomycetota</taxon>
        <taxon>Actinomycetes</taxon>
        <taxon>Kitasatosporales</taxon>
        <taxon>Streptomycetaceae</taxon>
        <taxon>Streptomyces</taxon>
        <taxon>Streptomyces violaceusniger group</taxon>
    </lineage>
</organism>
<dbReference type="EMBL" id="GG657754">
    <property type="protein sequence ID" value="EFL28878.1"/>
    <property type="molecule type" value="Genomic_DNA"/>
</dbReference>
<sequence>MSSIAAGRAVHRPARAPGTSSAADSRQHTASGAQHAGAMSHPFVGIIDRYLLSGSEFARRLRTVRSDQWTAPTPCAEWDVRHLVNHMTRGNLNYIALLDGGSAADFLRLRDEDALGGDPVGAYTRSVRDCAEAFRRPGALQQILDYPLGPVTGDQALAVRTTDSLIHTWDLARALDAPEGLEPGLVAWVEDHLAEIYAGFAESPVSADTTHRFFAAPGSPPPAGETRQARLLRLMGR</sequence>
<feature type="domain" description="Mycothiol-dependent maleylpyruvate isomerase metal-binding" evidence="2">
    <location>
        <begin position="55"/>
        <end position="172"/>
    </location>
</feature>
<dbReference type="NCBIfam" id="TIGR03083">
    <property type="entry name" value="maleylpyruvate isomerase family mycothiol-dependent enzyme"/>
    <property type="match status" value="1"/>
</dbReference>
<keyword evidence="4" id="KW-1185">Reference proteome</keyword>
<dbReference type="GO" id="GO:0046872">
    <property type="term" value="F:metal ion binding"/>
    <property type="evidence" value="ECO:0007669"/>
    <property type="project" value="InterPro"/>
</dbReference>
<dbReference type="STRING" id="457427.SSOG_08592"/>
<evidence type="ECO:0000313" key="4">
    <source>
        <dbReference type="Proteomes" id="UP000003963"/>
    </source>
</evidence>